<feature type="region of interest" description="Disordered" evidence="1">
    <location>
        <begin position="80"/>
        <end position="105"/>
    </location>
</feature>
<evidence type="ECO:0000256" key="1">
    <source>
        <dbReference type="SAM" id="MobiDB-lite"/>
    </source>
</evidence>
<dbReference type="AlphaFoldDB" id="A0A086QMM0"/>
<dbReference type="EMBL" id="AEXC02001338">
    <property type="protein sequence ID" value="KFH13852.1"/>
    <property type="molecule type" value="Genomic_DNA"/>
</dbReference>
<reference evidence="2 3" key="1">
    <citation type="submission" date="2014-04" db="EMBL/GenBank/DDBJ databases">
        <authorList>
            <person name="Sibley D."/>
            <person name="Venepally P."/>
            <person name="Karamycheva S."/>
            <person name="Hadjithomas M."/>
            <person name="Khan A."/>
            <person name="Brunk B."/>
            <person name="Roos D."/>
            <person name="Caler E."/>
            <person name="Lorenzi H."/>
        </authorList>
    </citation>
    <scope>NUCLEOTIDE SEQUENCE [LARGE SCALE GENOMIC DNA]</scope>
    <source>
        <strain evidence="2 3">MAS</strain>
    </source>
</reference>
<dbReference type="Proteomes" id="UP000028821">
    <property type="component" value="Unassembled WGS sequence"/>
</dbReference>
<organism evidence="2 3">
    <name type="scientific">Toxoplasma gondii MAS</name>
    <dbReference type="NCBI Taxonomy" id="943118"/>
    <lineage>
        <taxon>Eukaryota</taxon>
        <taxon>Sar</taxon>
        <taxon>Alveolata</taxon>
        <taxon>Apicomplexa</taxon>
        <taxon>Conoidasida</taxon>
        <taxon>Coccidia</taxon>
        <taxon>Eucoccidiorida</taxon>
        <taxon>Eimeriorina</taxon>
        <taxon>Sarcocystidae</taxon>
        <taxon>Toxoplasma</taxon>
    </lineage>
</organism>
<evidence type="ECO:0000313" key="3">
    <source>
        <dbReference type="Proteomes" id="UP000028821"/>
    </source>
</evidence>
<dbReference type="VEuPathDB" id="ToxoDB:TGMAS_224560"/>
<proteinExistence type="predicted"/>
<feature type="compositionally biased region" description="Polar residues" evidence="1">
    <location>
        <begin position="85"/>
        <end position="98"/>
    </location>
</feature>
<protein>
    <submittedName>
        <fullName evidence="2">Uncharacterized protein</fullName>
    </submittedName>
</protein>
<evidence type="ECO:0000313" key="2">
    <source>
        <dbReference type="EMBL" id="KFH13852.1"/>
    </source>
</evidence>
<comment type="caution">
    <text evidence="2">The sequence shown here is derived from an EMBL/GenBank/DDBJ whole genome shotgun (WGS) entry which is preliminary data.</text>
</comment>
<sequence>MPLVAITESIIYLKEHVPTTSLPALPAHYEFAKKHSFRVHPFSITAYAFGLSHLRIAKTQGSPTTSSQCLRLSSPPFCGSDKKPNTSASHSHSLQNGCSHIKEKR</sequence>
<accession>A0A086QMM0</accession>
<name>A0A086QMM0_TOXGO</name>
<gene>
    <name evidence="2" type="ORF">TGMAS_224560</name>
</gene>